<accession>A0A919CEE5</accession>
<organism evidence="1 2">
    <name type="scientific">Streptomyces finlayi</name>
    <dbReference type="NCBI Taxonomy" id="67296"/>
    <lineage>
        <taxon>Bacteria</taxon>
        <taxon>Bacillati</taxon>
        <taxon>Actinomycetota</taxon>
        <taxon>Actinomycetes</taxon>
        <taxon>Kitasatosporales</taxon>
        <taxon>Streptomycetaceae</taxon>
        <taxon>Streptomyces</taxon>
    </lineage>
</organism>
<proteinExistence type="predicted"/>
<comment type="caution">
    <text evidence="1">The sequence shown here is derived from an EMBL/GenBank/DDBJ whole genome shotgun (WGS) entry which is preliminary data.</text>
</comment>
<dbReference type="AlphaFoldDB" id="A0A919CEE5"/>
<protein>
    <submittedName>
        <fullName evidence="1">Uncharacterized protein</fullName>
    </submittedName>
</protein>
<evidence type="ECO:0000313" key="2">
    <source>
        <dbReference type="Proteomes" id="UP000638353"/>
    </source>
</evidence>
<dbReference type="Proteomes" id="UP000638353">
    <property type="component" value="Unassembled WGS sequence"/>
</dbReference>
<evidence type="ECO:0000313" key="1">
    <source>
        <dbReference type="EMBL" id="GHD14521.1"/>
    </source>
</evidence>
<reference evidence="1" key="1">
    <citation type="journal article" date="2014" name="Int. J. Syst. Evol. Microbiol.">
        <title>Complete genome sequence of Corynebacterium casei LMG S-19264T (=DSM 44701T), isolated from a smear-ripened cheese.</title>
        <authorList>
            <consortium name="US DOE Joint Genome Institute (JGI-PGF)"/>
            <person name="Walter F."/>
            <person name="Albersmeier A."/>
            <person name="Kalinowski J."/>
            <person name="Ruckert C."/>
        </authorList>
    </citation>
    <scope>NUCLEOTIDE SEQUENCE</scope>
    <source>
        <strain evidence="1">JCM 4637</strain>
    </source>
</reference>
<name>A0A919CEE5_9ACTN</name>
<sequence>MAEGVIAVGARSAADAVAITSGANLMGAALSVVGWMCVTLRGKIQSPGRNE</sequence>
<gene>
    <name evidence="1" type="ORF">GCM10010334_73830</name>
</gene>
<dbReference type="EMBL" id="BMVC01000021">
    <property type="protein sequence ID" value="GHD14521.1"/>
    <property type="molecule type" value="Genomic_DNA"/>
</dbReference>
<reference evidence="1" key="2">
    <citation type="submission" date="2020-09" db="EMBL/GenBank/DDBJ databases">
        <authorList>
            <person name="Sun Q."/>
            <person name="Ohkuma M."/>
        </authorList>
    </citation>
    <scope>NUCLEOTIDE SEQUENCE</scope>
    <source>
        <strain evidence="1">JCM 4637</strain>
    </source>
</reference>